<evidence type="ECO:0000259" key="7">
    <source>
        <dbReference type="Pfam" id="PF17827"/>
    </source>
</evidence>
<accession>A0ABS9TZE7</accession>
<dbReference type="InterPro" id="IPR029063">
    <property type="entry name" value="SAM-dependent_MTases_sf"/>
</dbReference>
<organism evidence="8 9">
    <name type="scientific">Sinomonas terrae</name>
    <dbReference type="NCBI Taxonomy" id="2908838"/>
    <lineage>
        <taxon>Bacteria</taxon>
        <taxon>Bacillati</taxon>
        <taxon>Actinomycetota</taxon>
        <taxon>Actinomycetes</taxon>
        <taxon>Micrococcales</taxon>
        <taxon>Micrococcaceae</taxon>
        <taxon>Sinomonas</taxon>
    </lineage>
</organism>
<dbReference type="Pfam" id="PF05175">
    <property type="entry name" value="MTS"/>
    <property type="match status" value="1"/>
</dbReference>
<evidence type="ECO:0000256" key="2">
    <source>
        <dbReference type="ARBA" id="ARBA00022679"/>
    </source>
</evidence>
<dbReference type="GO" id="GO:0032259">
    <property type="term" value="P:methylation"/>
    <property type="evidence" value="ECO:0007669"/>
    <property type="project" value="UniProtKB-KW"/>
</dbReference>
<feature type="binding site" evidence="5">
    <location>
        <position position="179"/>
    </location>
    <ligand>
        <name>S-adenosyl-L-methionine</name>
        <dbReference type="ChEBI" id="CHEBI:59789"/>
    </ligand>
</feature>
<feature type="domain" description="Methyltransferase small" evidence="6">
    <location>
        <begin position="103"/>
        <end position="182"/>
    </location>
</feature>
<evidence type="ECO:0000256" key="4">
    <source>
        <dbReference type="ARBA" id="ARBA00048391"/>
    </source>
</evidence>
<comment type="function">
    <text evidence="5">Methylates the class 1 translation termination release factors RF1/PrfA and RF2/PrfB on the glutamine residue of the universally conserved GGQ motif.</text>
</comment>
<dbReference type="PANTHER" id="PTHR18895:SF74">
    <property type="entry name" value="MTRF1L RELEASE FACTOR GLUTAMINE METHYLTRANSFERASE"/>
    <property type="match status" value="1"/>
</dbReference>
<keyword evidence="1 5" id="KW-0489">Methyltransferase</keyword>
<name>A0ABS9TZE7_9MICC</name>
<evidence type="ECO:0000256" key="5">
    <source>
        <dbReference type="HAMAP-Rule" id="MF_02126"/>
    </source>
</evidence>
<keyword evidence="2 5" id="KW-0808">Transferase</keyword>
<dbReference type="GO" id="GO:0102559">
    <property type="term" value="F:peptide chain release factor N(5)-glutamine methyltransferase activity"/>
    <property type="evidence" value="ECO:0007669"/>
    <property type="project" value="UniProtKB-EC"/>
</dbReference>
<comment type="caution">
    <text evidence="8">The sequence shown here is derived from an EMBL/GenBank/DDBJ whole genome shotgun (WGS) entry which is preliminary data.</text>
</comment>
<dbReference type="InterPro" id="IPR007848">
    <property type="entry name" value="Small_mtfrase_dom"/>
</dbReference>
<comment type="similarity">
    <text evidence="5">Belongs to the protein N5-glutamine methyltransferase family. PrmC subfamily.</text>
</comment>
<gene>
    <name evidence="5 8" type="primary">prmC</name>
    <name evidence="8" type="ORF">L0M17_07035</name>
</gene>
<keyword evidence="3 5" id="KW-0949">S-adenosyl-L-methionine</keyword>
<reference evidence="8 9" key="1">
    <citation type="submission" date="2022-03" db="EMBL/GenBank/DDBJ databases">
        <title>Sinomonas sp. isolated from a soil.</title>
        <authorList>
            <person name="Han J."/>
            <person name="Kim D.-U."/>
        </authorList>
    </citation>
    <scope>NUCLEOTIDE SEQUENCE [LARGE SCALE GENOMIC DNA]</scope>
    <source>
        <strain evidence="8 9">5-5</strain>
    </source>
</reference>
<feature type="binding site" evidence="5">
    <location>
        <begin position="179"/>
        <end position="182"/>
    </location>
    <ligand>
        <name>substrate</name>
    </ligand>
</feature>
<evidence type="ECO:0000313" key="9">
    <source>
        <dbReference type="Proteomes" id="UP001202922"/>
    </source>
</evidence>
<dbReference type="InterPro" id="IPR040758">
    <property type="entry name" value="PrmC_N"/>
</dbReference>
<dbReference type="EMBL" id="JAKZBV010000001">
    <property type="protein sequence ID" value="MCH6469740.1"/>
    <property type="molecule type" value="Genomic_DNA"/>
</dbReference>
<evidence type="ECO:0000256" key="3">
    <source>
        <dbReference type="ARBA" id="ARBA00022691"/>
    </source>
</evidence>
<dbReference type="NCBIfam" id="TIGR00536">
    <property type="entry name" value="hemK_fam"/>
    <property type="match status" value="1"/>
</dbReference>
<dbReference type="SUPFAM" id="SSF53335">
    <property type="entry name" value="S-adenosyl-L-methionine-dependent methyltransferases"/>
    <property type="match status" value="1"/>
</dbReference>
<feature type="domain" description="Release factor glutamine methyltransferase N-terminal" evidence="7">
    <location>
        <begin position="2"/>
        <end position="61"/>
    </location>
</feature>
<sequence>MLAEAGVPSPRADAELLADHLLGCGLGRLRALAVIGSPVPDGFWELIEERSKRVPLQHLTGTAHFRHLTLSVGPGVFVPRPETETLVSLALDWIAAHRPALVAPTVVDLGTGSGAIAASIAAECPGSRVHAVELSEFAYAWAARNVALPEVGGRVELVLGDLRTAFPELDSLVDVVVSNPPYIPSGMIPREPEAAEHDPELALYGGGEDGLELPLATIASAARLLRPGGFFVMEHAEVQAEALAGRLARDPGWTQVASHRDLNGLPRATSAVRVEAARVEELRP</sequence>
<dbReference type="InterPro" id="IPR004556">
    <property type="entry name" value="HemK-like"/>
</dbReference>
<evidence type="ECO:0000256" key="1">
    <source>
        <dbReference type="ARBA" id="ARBA00022603"/>
    </source>
</evidence>
<keyword evidence="9" id="KW-1185">Reference proteome</keyword>
<protein>
    <recommendedName>
        <fullName evidence="5">Release factor glutamine methyltransferase</fullName>
        <shortName evidence="5">RF MTase</shortName>
        <ecNumber evidence="5">2.1.1.297</ecNumber>
    </recommendedName>
    <alternativeName>
        <fullName evidence="5">N5-glutamine methyltransferase PrmC</fullName>
    </alternativeName>
    <alternativeName>
        <fullName evidence="5">Protein-(glutamine-N5) MTase PrmC</fullName>
    </alternativeName>
    <alternativeName>
        <fullName evidence="5">Protein-glutamine N-methyltransferase PrmC</fullName>
    </alternativeName>
</protein>
<dbReference type="InterPro" id="IPR050320">
    <property type="entry name" value="N5-glutamine_MTase"/>
</dbReference>
<comment type="caution">
    <text evidence="5">Lacks conserved residue(s) required for the propagation of feature annotation.</text>
</comment>
<dbReference type="CDD" id="cd02440">
    <property type="entry name" value="AdoMet_MTases"/>
    <property type="match status" value="1"/>
</dbReference>
<evidence type="ECO:0000313" key="8">
    <source>
        <dbReference type="EMBL" id="MCH6469740.1"/>
    </source>
</evidence>
<dbReference type="HAMAP" id="MF_02126">
    <property type="entry name" value="RF_methyltr_PrmC"/>
    <property type="match status" value="1"/>
</dbReference>
<dbReference type="EC" id="2.1.1.297" evidence="5"/>
<dbReference type="Pfam" id="PF17827">
    <property type="entry name" value="PrmC_N"/>
    <property type="match status" value="1"/>
</dbReference>
<dbReference type="InterPro" id="IPR002052">
    <property type="entry name" value="DNA_methylase_N6_adenine_CS"/>
</dbReference>
<dbReference type="Gene3D" id="3.40.50.150">
    <property type="entry name" value="Vaccinia Virus protein VP39"/>
    <property type="match status" value="1"/>
</dbReference>
<feature type="binding site" evidence="5">
    <location>
        <begin position="110"/>
        <end position="114"/>
    </location>
    <ligand>
        <name>S-adenosyl-L-methionine</name>
        <dbReference type="ChEBI" id="CHEBI:59789"/>
    </ligand>
</feature>
<proteinExistence type="inferred from homology"/>
<dbReference type="Gene3D" id="1.10.8.10">
    <property type="entry name" value="DNA helicase RuvA subunit, C-terminal domain"/>
    <property type="match status" value="1"/>
</dbReference>
<evidence type="ECO:0000259" key="6">
    <source>
        <dbReference type="Pfam" id="PF05175"/>
    </source>
</evidence>
<feature type="binding site" evidence="5">
    <location>
        <position position="133"/>
    </location>
    <ligand>
        <name>S-adenosyl-L-methionine</name>
        <dbReference type="ChEBI" id="CHEBI:59789"/>
    </ligand>
</feature>
<dbReference type="InterPro" id="IPR019874">
    <property type="entry name" value="RF_methyltr_PrmC"/>
</dbReference>
<dbReference type="Proteomes" id="UP001202922">
    <property type="component" value="Unassembled WGS sequence"/>
</dbReference>
<dbReference type="PROSITE" id="PS00092">
    <property type="entry name" value="N6_MTASE"/>
    <property type="match status" value="1"/>
</dbReference>
<dbReference type="PANTHER" id="PTHR18895">
    <property type="entry name" value="HEMK METHYLTRANSFERASE"/>
    <property type="match status" value="1"/>
</dbReference>
<dbReference type="NCBIfam" id="TIGR03534">
    <property type="entry name" value="RF_mod_PrmC"/>
    <property type="match status" value="1"/>
</dbReference>
<comment type="catalytic activity">
    <reaction evidence="4 5">
        <text>L-glutaminyl-[peptide chain release factor] + S-adenosyl-L-methionine = N(5)-methyl-L-glutaminyl-[peptide chain release factor] + S-adenosyl-L-homocysteine + H(+)</text>
        <dbReference type="Rhea" id="RHEA:42896"/>
        <dbReference type="Rhea" id="RHEA-COMP:10271"/>
        <dbReference type="Rhea" id="RHEA-COMP:10272"/>
        <dbReference type="ChEBI" id="CHEBI:15378"/>
        <dbReference type="ChEBI" id="CHEBI:30011"/>
        <dbReference type="ChEBI" id="CHEBI:57856"/>
        <dbReference type="ChEBI" id="CHEBI:59789"/>
        <dbReference type="ChEBI" id="CHEBI:61891"/>
        <dbReference type="EC" id="2.1.1.297"/>
    </reaction>
</comment>